<feature type="domain" description="HTH araC/xylS-type" evidence="4">
    <location>
        <begin position="236"/>
        <end position="333"/>
    </location>
</feature>
<name>A0ABT8LGZ1_9BACT</name>
<dbReference type="InterPro" id="IPR032687">
    <property type="entry name" value="AraC-type_N"/>
</dbReference>
<evidence type="ECO:0000256" key="1">
    <source>
        <dbReference type="ARBA" id="ARBA00023015"/>
    </source>
</evidence>
<dbReference type="RefSeq" id="WP_346762378.1">
    <property type="nucleotide sequence ID" value="NZ_JAUJEB010000012.1"/>
</dbReference>
<dbReference type="Proteomes" id="UP001172083">
    <property type="component" value="Unassembled WGS sequence"/>
</dbReference>
<gene>
    <name evidence="5" type="ORF">QQ020_33535</name>
</gene>
<organism evidence="5 6">
    <name type="scientific">Agaribacillus aureus</name>
    <dbReference type="NCBI Taxonomy" id="3051825"/>
    <lineage>
        <taxon>Bacteria</taxon>
        <taxon>Pseudomonadati</taxon>
        <taxon>Bacteroidota</taxon>
        <taxon>Cytophagia</taxon>
        <taxon>Cytophagales</taxon>
        <taxon>Splendidivirgaceae</taxon>
        <taxon>Agaribacillus</taxon>
    </lineage>
</organism>
<keyword evidence="6" id="KW-1185">Reference proteome</keyword>
<dbReference type="EMBL" id="JAUJEB010000012">
    <property type="protein sequence ID" value="MDN5217042.1"/>
    <property type="molecule type" value="Genomic_DNA"/>
</dbReference>
<dbReference type="PANTHER" id="PTHR47894:SF1">
    <property type="entry name" value="HTH-TYPE TRANSCRIPTIONAL REGULATOR VQSM"/>
    <property type="match status" value="1"/>
</dbReference>
<protein>
    <submittedName>
        <fullName evidence="5">AraC family transcriptional regulator</fullName>
    </submittedName>
</protein>
<dbReference type="Gene3D" id="1.10.10.60">
    <property type="entry name" value="Homeodomain-like"/>
    <property type="match status" value="1"/>
</dbReference>
<comment type="caution">
    <text evidence="5">The sequence shown here is derived from an EMBL/GenBank/DDBJ whole genome shotgun (WGS) entry which is preliminary data.</text>
</comment>
<evidence type="ECO:0000313" key="5">
    <source>
        <dbReference type="EMBL" id="MDN5217042.1"/>
    </source>
</evidence>
<dbReference type="PRINTS" id="PR00032">
    <property type="entry name" value="HTHARAC"/>
</dbReference>
<dbReference type="Pfam" id="PF12833">
    <property type="entry name" value="HTH_18"/>
    <property type="match status" value="1"/>
</dbReference>
<evidence type="ECO:0000259" key="4">
    <source>
        <dbReference type="PROSITE" id="PS01124"/>
    </source>
</evidence>
<dbReference type="Pfam" id="PF12625">
    <property type="entry name" value="Arabinose_bd"/>
    <property type="match status" value="1"/>
</dbReference>
<dbReference type="InterPro" id="IPR020449">
    <property type="entry name" value="Tscrpt_reg_AraC-type_HTH"/>
</dbReference>
<accession>A0ABT8LGZ1</accession>
<reference evidence="5" key="1">
    <citation type="submission" date="2023-06" db="EMBL/GenBank/DDBJ databases">
        <title>Genomic of Agaribacillus aureum.</title>
        <authorList>
            <person name="Wang G."/>
        </authorList>
    </citation>
    <scope>NUCLEOTIDE SEQUENCE</scope>
    <source>
        <strain evidence="5">BMA12</strain>
    </source>
</reference>
<dbReference type="SUPFAM" id="SSF46689">
    <property type="entry name" value="Homeodomain-like"/>
    <property type="match status" value="1"/>
</dbReference>
<sequence length="335" mass="38328">MDYKIQGILSLLQMAQKQGVDMQRLCDLSDLGLEDLKAGRLPELSIVNRLWLNAIKLTGDEYLGLHIGEEGGLASLGIVGQLIQTSATIEEAVLHTCEFVNLISDAFTLALVKGDADFSIVFEIDERCWLHYREAVKQNIDTALVFSMVEYNALTLGKVRPVAVYLPWSRPADDGEYKRVFDTRLFYGQPKARISFDNQLLDERIITADYELMRALVKHAEGLKDKYKETDKFSAKVRQTIINQSYIHPPRVTDVAATLNLSVRTLQRRLKAENTTFHDLQDEVRQELAMQYLKQKVYPIKEVSYILGYNEVSAFNRSFKRWTGLTPVKYQNQQP</sequence>
<keyword evidence="2" id="KW-0238">DNA-binding</keyword>
<keyword evidence="3" id="KW-0804">Transcription</keyword>
<dbReference type="PANTHER" id="PTHR47894">
    <property type="entry name" value="HTH-TYPE TRANSCRIPTIONAL REGULATOR GADX"/>
    <property type="match status" value="1"/>
</dbReference>
<dbReference type="InterPro" id="IPR018060">
    <property type="entry name" value="HTH_AraC"/>
</dbReference>
<dbReference type="InterPro" id="IPR009057">
    <property type="entry name" value="Homeodomain-like_sf"/>
</dbReference>
<dbReference type="PROSITE" id="PS01124">
    <property type="entry name" value="HTH_ARAC_FAMILY_2"/>
    <property type="match status" value="1"/>
</dbReference>
<proteinExistence type="predicted"/>
<evidence type="ECO:0000256" key="2">
    <source>
        <dbReference type="ARBA" id="ARBA00023125"/>
    </source>
</evidence>
<keyword evidence="1" id="KW-0805">Transcription regulation</keyword>
<evidence type="ECO:0000313" key="6">
    <source>
        <dbReference type="Proteomes" id="UP001172083"/>
    </source>
</evidence>
<dbReference type="SMART" id="SM00342">
    <property type="entry name" value="HTH_ARAC"/>
    <property type="match status" value="1"/>
</dbReference>
<evidence type="ECO:0000256" key="3">
    <source>
        <dbReference type="ARBA" id="ARBA00023163"/>
    </source>
</evidence>